<proteinExistence type="predicted"/>
<evidence type="ECO:0000313" key="1">
    <source>
        <dbReference type="EMBL" id="HHH14338.1"/>
    </source>
</evidence>
<name>A0A7V5J0J9_UNCKA</name>
<dbReference type="Proteomes" id="UP000886106">
    <property type="component" value="Unassembled WGS sequence"/>
</dbReference>
<organism evidence="1">
    <name type="scientific">candidate division WWE3 bacterium</name>
    <dbReference type="NCBI Taxonomy" id="2053526"/>
    <lineage>
        <taxon>Bacteria</taxon>
        <taxon>Katanobacteria</taxon>
    </lineage>
</organism>
<dbReference type="InterPro" id="IPR037284">
    <property type="entry name" value="SUF_FeS_clus_asmbl_SufBD_sf"/>
</dbReference>
<dbReference type="EMBL" id="DRNS01000097">
    <property type="protein sequence ID" value="HHH14338.1"/>
    <property type="molecule type" value="Genomic_DNA"/>
</dbReference>
<reference evidence="1" key="1">
    <citation type="journal article" date="2020" name="mSystems">
        <title>Genome- and Community-Level Interaction Insights into Carbon Utilization and Element Cycling Functions of Hydrothermarchaeota in Hydrothermal Sediment.</title>
        <authorList>
            <person name="Zhou Z."/>
            <person name="Liu Y."/>
            <person name="Xu W."/>
            <person name="Pan J."/>
            <person name="Luo Z.H."/>
            <person name="Li M."/>
        </authorList>
    </citation>
    <scope>NUCLEOTIDE SEQUENCE [LARGE SCALE GENOMIC DNA]</scope>
    <source>
        <strain evidence="1">HyVt-517</strain>
    </source>
</reference>
<gene>
    <name evidence="1" type="ORF">ENJ78_01365</name>
</gene>
<sequence length="82" mass="9546">MSNIFWLKDLPNTFTLKKGEKKDIFFFHTGNLDSFNLKINLFGEYASFNLYGAIFLKGNQKANLQTYTFHKSPSTFARINIK</sequence>
<dbReference type="AlphaFoldDB" id="A0A7V5J0J9"/>
<dbReference type="SUPFAM" id="SSF101960">
    <property type="entry name" value="Stabilizer of iron transporter SufD"/>
    <property type="match status" value="1"/>
</dbReference>
<comment type="caution">
    <text evidence="1">The sequence shown here is derived from an EMBL/GenBank/DDBJ whole genome shotgun (WGS) entry which is preliminary data.</text>
</comment>
<protein>
    <submittedName>
        <fullName evidence="1">Uncharacterized protein</fullName>
    </submittedName>
</protein>
<feature type="non-terminal residue" evidence="1">
    <location>
        <position position="82"/>
    </location>
</feature>
<accession>A0A7V5J0J9</accession>